<dbReference type="Pfam" id="PF00158">
    <property type="entry name" value="Sigma54_activat"/>
    <property type="match status" value="1"/>
</dbReference>
<dbReference type="InterPro" id="IPR001789">
    <property type="entry name" value="Sig_transdc_resp-reg_receiver"/>
</dbReference>
<protein>
    <recommendedName>
        <fullName evidence="1">DNA-binding transcriptional regulator NtrC</fullName>
    </recommendedName>
    <alternativeName>
        <fullName evidence="8">Nitrogen regulation protein NR(I)</fullName>
    </alternativeName>
    <alternativeName>
        <fullName evidence="9">Nitrogen regulator I</fullName>
    </alternativeName>
</protein>
<dbReference type="SMART" id="SM00382">
    <property type="entry name" value="AAA"/>
    <property type="match status" value="1"/>
</dbReference>
<dbReference type="Pfam" id="PF00072">
    <property type="entry name" value="Response_reg"/>
    <property type="match status" value="1"/>
</dbReference>
<comment type="function">
    <text evidence="10">Member of the two-component regulatory system NtrB/NtrC, which controls expression of the nitrogen-regulated (ntr) genes in response to nitrogen limitation. Phosphorylated NtrC binds directly to DNA and stimulates the formation of open promoter-sigma54-RNA polymerase complexes.</text>
</comment>
<proteinExistence type="predicted"/>
<evidence type="ECO:0000259" key="12">
    <source>
        <dbReference type="PROSITE" id="PS50045"/>
    </source>
</evidence>
<feature type="domain" description="Response regulatory" evidence="13">
    <location>
        <begin position="4"/>
        <end position="121"/>
    </location>
</feature>
<dbReference type="SUPFAM" id="SSF52172">
    <property type="entry name" value="CheY-like"/>
    <property type="match status" value="1"/>
</dbReference>
<reference evidence="14 15" key="1">
    <citation type="submission" date="2019-09" db="EMBL/GenBank/DDBJ databases">
        <title>NBRP : Genome information of microbial organism related human and environment.</title>
        <authorList>
            <person name="Hattori M."/>
            <person name="Oshima K."/>
            <person name="Inaba H."/>
            <person name="Suda W."/>
            <person name="Sakamoto M."/>
            <person name="Iino T."/>
            <person name="Kitahara M."/>
            <person name="Oshida Y."/>
            <person name="Iida T."/>
            <person name="Kudo T."/>
            <person name="Itoh T."/>
            <person name="Ohkuma M."/>
        </authorList>
    </citation>
    <scope>NUCLEOTIDE SEQUENCE [LARGE SCALE GENOMIC DNA]</scope>
    <source>
        <strain evidence="14 15">Q-1</strain>
    </source>
</reference>
<evidence type="ECO:0000256" key="11">
    <source>
        <dbReference type="PROSITE-ProRule" id="PRU00169"/>
    </source>
</evidence>
<dbReference type="SUPFAM" id="SSF52540">
    <property type="entry name" value="P-loop containing nucleoside triphosphate hydrolases"/>
    <property type="match status" value="1"/>
</dbReference>
<dbReference type="Gene3D" id="3.40.50.2300">
    <property type="match status" value="1"/>
</dbReference>
<dbReference type="CDD" id="cd00156">
    <property type="entry name" value="REC"/>
    <property type="match status" value="1"/>
</dbReference>
<evidence type="ECO:0000256" key="8">
    <source>
        <dbReference type="ARBA" id="ARBA00029881"/>
    </source>
</evidence>
<keyword evidence="11" id="KW-0597">Phosphoprotein</keyword>
<evidence type="ECO:0000256" key="4">
    <source>
        <dbReference type="ARBA" id="ARBA00023012"/>
    </source>
</evidence>
<sequence>MNETILIVDDEPTQRHLLTAMIARSGHHVENAGDGSEAVARIDDPEKPAIACVILDMQMPGMNGLDVLQAVRPRHPHLPVIILTAHSGVSRVVEAMKAGASDFIVKPASAERLRTAIDSALSHVSMTGELPHIKPSQKDFPGFENMVGESPPFLDAIRLGRKAAAVSIPVLIEGPSGVGKEIFARAIHQASNRKAKPFITVNCGAIPENLVESILFGHEKGAFTGASDRHIGKFQEASGGTLFLDEVGELPLDVQVKLLRVLQENEVDPIGAARPVPVDIRLISATNRHMAALVEDGHVREDLFYRLNVFPLTIPALQDRAGDIPLLARHFVGQIARAENLEEKPLSADAWRCFHKPHGRAISANYKMPCFWRW</sequence>
<dbReference type="GO" id="GO:0005524">
    <property type="term" value="F:ATP binding"/>
    <property type="evidence" value="ECO:0007669"/>
    <property type="project" value="UniProtKB-KW"/>
</dbReference>
<dbReference type="EMBL" id="BKCN01000005">
    <property type="protein sequence ID" value="GER03762.1"/>
    <property type="molecule type" value="Genomic_DNA"/>
</dbReference>
<dbReference type="GO" id="GO:0000160">
    <property type="term" value="P:phosphorelay signal transduction system"/>
    <property type="evidence" value="ECO:0007669"/>
    <property type="project" value="UniProtKB-KW"/>
</dbReference>
<dbReference type="PROSITE" id="PS00676">
    <property type="entry name" value="SIGMA54_INTERACT_2"/>
    <property type="match status" value="1"/>
</dbReference>
<dbReference type="InterPro" id="IPR003593">
    <property type="entry name" value="AAA+_ATPase"/>
</dbReference>
<evidence type="ECO:0000256" key="7">
    <source>
        <dbReference type="ARBA" id="ARBA00023231"/>
    </source>
</evidence>
<dbReference type="CDD" id="cd00009">
    <property type="entry name" value="AAA"/>
    <property type="match status" value="1"/>
</dbReference>
<dbReference type="InterPro" id="IPR002078">
    <property type="entry name" value="Sigma_54_int"/>
</dbReference>
<evidence type="ECO:0000313" key="14">
    <source>
        <dbReference type="EMBL" id="GER03762.1"/>
    </source>
</evidence>
<evidence type="ECO:0000256" key="9">
    <source>
        <dbReference type="ARBA" id="ARBA00031910"/>
    </source>
</evidence>
<evidence type="ECO:0000256" key="2">
    <source>
        <dbReference type="ARBA" id="ARBA00022741"/>
    </source>
</evidence>
<keyword evidence="6" id="KW-0010">Activator</keyword>
<dbReference type="PROSITE" id="PS50045">
    <property type="entry name" value="SIGMA54_INTERACT_4"/>
    <property type="match status" value="1"/>
</dbReference>
<evidence type="ECO:0000256" key="1">
    <source>
        <dbReference type="ARBA" id="ARBA00019059"/>
    </source>
</evidence>
<keyword evidence="15" id="KW-1185">Reference proteome</keyword>
<keyword evidence="4" id="KW-0902">Two-component regulatory system</keyword>
<evidence type="ECO:0000256" key="3">
    <source>
        <dbReference type="ARBA" id="ARBA00022840"/>
    </source>
</evidence>
<dbReference type="FunFam" id="3.40.50.300:FF:000006">
    <property type="entry name" value="DNA-binding transcriptional regulator NtrC"/>
    <property type="match status" value="1"/>
</dbReference>
<dbReference type="InterPro" id="IPR025943">
    <property type="entry name" value="Sigma_54_int_dom_ATP-bd_2"/>
</dbReference>
<dbReference type="Gene3D" id="1.10.8.60">
    <property type="match status" value="1"/>
</dbReference>
<keyword evidence="5" id="KW-0238">DNA-binding</keyword>
<dbReference type="PANTHER" id="PTHR32071">
    <property type="entry name" value="TRANSCRIPTIONAL REGULATORY PROTEIN"/>
    <property type="match status" value="1"/>
</dbReference>
<dbReference type="InterPro" id="IPR027417">
    <property type="entry name" value="P-loop_NTPase"/>
</dbReference>
<feature type="modified residue" description="4-aspartylphosphate" evidence="11">
    <location>
        <position position="56"/>
    </location>
</feature>
<feature type="domain" description="Sigma-54 factor interaction" evidence="12">
    <location>
        <begin position="146"/>
        <end position="350"/>
    </location>
</feature>
<gene>
    <name evidence="14" type="ORF">JCM17846_14440</name>
</gene>
<dbReference type="PROSITE" id="PS50110">
    <property type="entry name" value="RESPONSE_REGULATORY"/>
    <property type="match status" value="1"/>
</dbReference>
<dbReference type="SMART" id="SM00448">
    <property type="entry name" value="REC"/>
    <property type="match status" value="1"/>
</dbReference>
<evidence type="ECO:0000259" key="13">
    <source>
        <dbReference type="PROSITE" id="PS50110"/>
    </source>
</evidence>
<accession>A0A5A7N619</accession>
<name>A0A5A7N619_9PROT</name>
<dbReference type="Gene3D" id="3.40.50.300">
    <property type="entry name" value="P-loop containing nucleotide triphosphate hydrolases"/>
    <property type="match status" value="1"/>
</dbReference>
<dbReference type="GO" id="GO:0003677">
    <property type="term" value="F:DNA binding"/>
    <property type="evidence" value="ECO:0007669"/>
    <property type="project" value="UniProtKB-KW"/>
</dbReference>
<keyword evidence="7" id="KW-0535">Nitrogen fixation</keyword>
<keyword evidence="2" id="KW-0547">Nucleotide-binding</keyword>
<dbReference type="GO" id="GO:0006355">
    <property type="term" value="P:regulation of DNA-templated transcription"/>
    <property type="evidence" value="ECO:0007669"/>
    <property type="project" value="InterPro"/>
</dbReference>
<organism evidence="14 15">
    <name type="scientific">Iodidimonas nitroreducens</name>
    <dbReference type="NCBI Taxonomy" id="1236968"/>
    <lineage>
        <taxon>Bacteria</taxon>
        <taxon>Pseudomonadati</taxon>
        <taxon>Pseudomonadota</taxon>
        <taxon>Alphaproteobacteria</taxon>
        <taxon>Iodidimonadales</taxon>
        <taxon>Iodidimonadaceae</taxon>
        <taxon>Iodidimonas</taxon>
    </lineage>
</organism>
<dbReference type="AlphaFoldDB" id="A0A5A7N619"/>
<dbReference type="PANTHER" id="PTHR32071:SF95">
    <property type="entry name" value="DNA-BINDING TRANSCRIPTIONAL REGULATOR NTRC"/>
    <property type="match status" value="1"/>
</dbReference>
<keyword evidence="3" id="KW-0067">ATP-binding</keyword>
<evidence type="ECO:0000256" key="5">
    <source>
        <dbReference type="ARBA" id="ARBA00023125"/>
    </source>
</evidence>
<evidence type="ECO:0000256" key="6">
    <source>
        <dbReference type="ARBA" id="ARBA00023159"/>
    </source>
</evidence>
<dbReference type="RefSeq" id="WP_313980031.1">
    <property type="nucleotide sequence ID" value="NZ_BKCN01000005.1"/>
</dbReference>
<comment type="caution">
    <text evidence="14">The sequence shown here is derived from an EMBL/GenBank/DDBJ whole genome shotgun (WGS) entry which is preliminary data.</text>
</comment>
<dbReference type="InterPro" id="IPR011006">
    <property type="entry name" value="CheY-like_superfamily"/>
</dbReference>
<evidence type="ECO:0000256" key="10">
    <source>
        <dbReference type="ARBA" id="ARBA00043886"/>
    </source>
</evidence>
<evidence type="ECO:0000313" key="15">
    <source>
        <dbReference type="Proteomes" id="UP000324996"/>
    </source>
</evidence>
<dbReference type="Proteomes" id="UP000324996">
    <property type="component" value="Unassembled WGS sequence"/>
</dbReference>